<accession>A0ABD3D5P0</accession>
<proteinExistence type="inferred from homology"/>
<dbReference type="PANTHER" id="PTHR11654">
    <property type="entry name" value="OLIGOPEPTIDE TRANSPORTER-RELATED"/>
    <property type="match status" value="1"/>
</dbReference>
<comment type="caution">
    <text evidence="2">The sequence shown here is derived from an EMBL/GenBank/DDBJ whole genome shotgun (WGS) entry which is preliminary data.</text>
</comment>
<evidence type="ECO:0000313" key="2">
    <source>
        <dbReference type="EMBL" id="KAL3637605.1"/>
    </source>
</evidence>
<evidence type="ECO:0000313" key="3">
    <source>
        <dbReference type="Proteomes" id="UP001632038"/>
    </source>
</evidence>
<dbReference type="EMBL" id="JAVIJP010000025">
    <property type="protein sequence ID" value="KAL3637605.1"/>
    <property type="molecule type" value="Genomic_DNA"/>
</dbReference>
<reference evidence="3" key="1">
    <citation type="journal article" date="2024" name="IScience">
        <title>Strigolactones Initiate the Formation of Haustorium-like Structures in Castilleja.</title>
        <authorList>
            <person name="Buerger M."/>
            <person name="Peterson D."/>
            <person name="Chory J."/>
        </authorList>
    </citation>
    <scope>NUCLEOTIDE SEQUENCE [LARGE SCALE GENOMIC DNA]</scope>
</reference>
<comment type="similarity">
    <text evidence="1">Belongs to the major facilitator superfamily. Phosphate:H(+) symporter (TC 2.A.1.9) family.</text>
</comment>
<keyword evidence="3" id="KW-1185">Reference proteome</keyword>
<dbReference type="AlphaFoldDB" id="A0ABD3D5P0"/>
<organism evidence="2 3">
    <name type="scientific">Castilleja foliolosa</name>
    <dbReference type="NCBI Taxonomy" id="1961234"/>
    <lineage>
        <taxon>Eukaryota</taxon>
        <taxon>Viridiplantae</taxon>
        <taxon>Streptophyta</taxon>
        <taxon>Embryophyta</taxon>
        <taxon>Tracheophyta</taxon>
        <taxon>Spermatophyta</taxon>
        <taxon>Magnoliopsida</taxon>
        <taxon>eudicotyledons</taxon>
        <taxon>Gunneridae</taxon>
        <taxon>Pentapetalae</taxon>
        <taxon>asterids</taxon>
        <taxon>lamiids</taxon>
        <taxon>Lamiales</taxon>
        <taxon>Orobanchaceae</taxon>
        <taxon>Pedicularideae</taxon>
        <taxon>Castillejinae</taxon>
        <taxon>Castilleja</taxon>
    </lineage>
</organism>
<protein>
    <recommendedName>
        <fullName evidence="4">Peptide transporter</fullName>
    </recommendedName>
</protein>
<dbReference type="SUPFAM" id="SSF103473">
    <property type="entry name" value="MFS general substrate transporter"/>
    <property type="match status" value="1"/>
</dbReference>
<dbReference type="Gene3D" id="1.20.1250.20">
    <property type="entry name" value="MFS general substrate transporter like domains"/>
    <property type="match status" value="1"/>
</dbReference>
<gene>
    <name evidence="2" type="ORF">CASFOL_018773</name>
</gene>
<dbReference type="Proteomes" id="UP001632038">
    <property type="component" value="Unassembled WGS sequence"/>
</dbReference>
<evidence type="ECO:0000256" key="1">
    <source>
        <dbReference type="ARBA" id="ARBA00044504"/>
    </source>
</evidence>
<sequence>MISDVGAEVSETEMPLLNDVVMGSVDFRGRTSVRFKSGCWKSASFIIGAGVAERFAYYGISSNLVSYLTGELGQPTATAASMLNAWYGTASLLPIVGAYVADSFSGRFRMIIVSCVLYVVVS</sequence>
<name>A0ABD3D5P0_9LAMI</name>
<dbReference type="InterPro" id="IPR036259">
    <property type="entry name" value="MFS_trans_sf"/>
</dbReference>
<evidence type="ECO:0008006" key="4">
    <source>
        <dbReference type="Google" id="ProtNLM"/>
    </source>
</evidence>